<dbReference type="GO" id="GO:0008535">
    <property type="term" value="P:respiratory chain complex IV assembly"/>
    <property type="evidence" value="ECO:0007669"/>
    <property type="project" value="UniProtKB-UniRule"/>
</dbReference>
<keyword evidence="8 10" id="KW-0186">Copper</keyword>
<dbReference type="AlphaFoldDB" id="A0A4Q9VKF3"/>
<evidence type="ECO:0000256" key="11">
    <source>
        <dbReference type="SAM" id="Phobius"/>
    </source>
</evidence>
<dbReference type="SUPFAM" id="SSF110111">
    <property type="entry name" value="Ctag/Cox11"/>
    <property type="match status" value="1"/>
</dbReference>
<evidence type="ECO:0000256" key="7">
    <source>
        <dbReference type="ARBA" id="ARBA00022989"/>
    </source>
</evidence>
<dbReference type="PANTHER" id="PTHR21320:SF3">
    <property type="entry name" value="CYTOCHROME C OXIDASE ASSEMBLY PROTEIN COX11, MITOCHONDRIAL-RELATED"/>
    <property type="match status" value="1"/>
</dbReference>
<dbReference type="GO" id="GO:0005507">
    <property type="term" value="F:copper ion binding"/>
    <property type="evidence" value="ECO:0007669"/>
    <property type="project" value="InterPro"/>
</dbReference>
<dbReference type="HAMAP" id="MF_00155">
    <property type="entry name" value="CtaG"/>
    <property type="match status" value="1"/>
</dbReference>
<comment type="function">
    <text evidence="1 10">Exerts its effect at some terminal stage of cytochrome c oxidase synthesis, probably by being involved in the insertion of the copper B into subunit I.</text>
</comment>
<dbReference type="PANTHER" id="PTHR21320">
    <property type="entry name" value="CYTOCHROME C OXIDASE ASSEMBLY PROTEIN COX11-RELATED"/>
    <property type="match status" value="1"/>
</dbReference>
<dbReference type="EMBL" id="SJFN01000029">
    <property type="protein sequence ID" value="TBW34972.1"/>
    <property type="molecule type" value="Genomic_DNA"/>
</dbReference>
<comment type="similarity">
    <text evidence="3 10">Belongs to the COX11/CtaG family.</text>
</comment>
<evidence type="ECO:0000256" key="4">
    <source>
        <dbReference type="ARBA" id="ARBA00015384"/>
    </source>
</evidence>
<feature type="topological domain" description="Cytoplasmic" evidence="10">
    <location>
        <begin position="1"/>
        <end position="17"/>
    </location>
</feature>
<keyword evidence="10" id="KW-0997">Cell inner membrane</keyword>
<dbReference type="Pfam" id="PF04442">
    <property type="entry name" value="CtaG_Cox11"/>
    <property type="match status" value="1"/>
</dbReference>
<accession>A0A4Q9VKF3</accession>
<protein>
    <recommendedName>
        <fullName evidence="4 10">Cytochrome c oxidase assembly protein CtaG</fullName>
    </recommendedName>
</protein>
<keyword evidence="13" id="KW-1185">Reference proteome</keyword>
<evidence type="ECO:0000256" key="1">
    <source>
        <dbReference type="ARBA" id="ARBA00004007"/>
    </source>
</evidence>
<evidence type="ECO:0000256" key="8">
    <source>
        <dbReference type="ARBA" id="ARBA00023008"/>
    </source>
</evidence>
<evidence type="ECO:0000256" key="10">
    <source>
        <dbReference type="HAMAP-Rule" id="MF_00155"/>
    </source>
</evidence>
<keyword evidence="10" id="KW-1003">Cell membrane</keyword>
<sequence length="207" mass="22201">MVDAPARPTPRPPTPRPRNGPVVLVCLGVTFGMLGAAFASVPFYRWFCSVTGYGGTPSIRTLAPEAASDRRFEVRFDANVFAGLPWRFAPETPSITVRTGEVATVVFRIENLADVETRGQAVFNVAPAAAGYWFTKLACFCFTEQVLQPHEVVEAPVTFFVDPAIDGDKNARGLTALTLSYTFFAAPTAGPRAAEAAVPPPSPRPAL</sequence>
<dbReference type="NCBIfam" id="NF003465">
    <property type="entry name" value="PRK05089.1"/>
    <property type="match status" value="1"/>
</dbReference>
<organism evidence="12 13">
    <name type="scientific">Siculibacillus lacustris</name>
    <dbReference type="NCBI Taxonomy" id="1549641"/>
    <lineage>
        <taxon>Bacteria</taxon>
        <taxon>Pseudomonadati</taxon>
        <taxon>Pseudomonadota</taxon>
        <taxon>Alphaproteobacteria</taxon>
        <taxon>Hyphomicrobiales</taxon>
        <taxon>Ancalomicrobiaceae</taxon>
        <taxon>Siculibacillus</taxon>
    </lineage>
</organism>
<feature type="topological domain" description="Periplasmic" evidence="10">
    <location>
        <begin position="41"/>
        <end position="207"/>
    </location>
</feature>
<proteinExistence type="inferred from homology"/>
<evidence type="ECO:0000256" key="2">
    <source>
        <dbReference type="ARBA" id="ARBA00004382"/>
    </source>
</evidence>
<dbReference type="GO" id="GO:0005886">
    <property type="term" value="C:plasma membrane"/>
    <property type="evidence" value="ECO:0007669"/>
    <property type="project" value="UniProtKB-SubCell"/>
</dbReference>
<dbReference type="RefSeq" id="WP_131310832.1">
    <property type="nucleotide sequence ID" value="NZ_SJFN01000029.1"/>
</dbReference>
<evidence type="ECO:0000313" key="12">
    <source>
        <dbReference type="EMBL" id="TBW34972.1"/>
    </source>
</evidence>
<name>A0A4Q9VKF3_9HYPH</name>
<gene>
    <name evidence="10" type="primary">ctaG</name>
    <name evidence="12" type="ORF">EYW49_17040</name>
</gene>
<reference evidence="12 13" key="1">
    <citation type="submission" date="2019-02" db="EMBL/GenBank/DDBJ databases">
        <title>Siculibacillus lacustris gen. nov., sp. nov., a new rosette-forming bacterium isolated from a freshwater crater lake (Lake St. Ana, Romania).</title>
        <authorList>
            <person name="Felfoldi T."/>
            <person name="Marton Z."/>
            <person name="Szabo A."/>
            <person name="Mentes A."/>
            <person name="Boka K."/>
            <person name="Marialigeti K."/>
            <person name="Mathe I."/>
            <person name="Koncz M."/>
            <person name="Schumann P."/>
            <person name="Toth E."/>
        </authorList>
    </citation>
    <scope>NUCLEOTIDE SEQUENCE [LARGE SCALE GENOMIC DNA]</scope>
    <source>
        <strain evidence="12 13">SA-279</strain>
    </source>
</reference>
<comment type="caution">
    <text evidence="12">The sequence shown here is derived from an EMBL/GenBank/DDBJ whole genome shotgun (WGS) entry which is preliminary data.</text>
</comment>
<dbReference type="OrthoDB" id="9804841at2"/>
<dbReference type="InterPro" id="IPR023471">
    <property type="entry name" value="CtaG/Cox11_dom_sf"/>
</dbReference>
<dbReference type="Gene3D" id="2.60.370.10">
    <property type="entry name" value="Ctag/Cox11"/>
    <property type="match status" value="1"/>
</dbReference>
<dbReference type="PIRSF" id="PIRSF005413">
    <property type="entry name" value="COX11"/>
    <property type="match status" value="1"/>
</dbReference>
<keyword evidence="5 10" id="KW-0812">Transmembrane</keyword>
<keyword evidence="9 10" id="KW-0472">Membrane</keyword>
<dbReference type="InterPro" id="IPR007533">
    <property type="entry name" value="Cyt_c_oxidase_assmbl_CtaG"/>
</dbReference>
<comment type="subcellular location">
    <subcellularLocation>
        <location evidence="2 10">Cell inner membrane</location>
        <topology evidence="2 10">Single-pass type II membrane protein</topology>
        <orientation evidence="2 10">Periplasmic side</orientation>
    </subcellularLocation>
</comment>
<keyword evidence="6 10" id="KW-0735">Signal-anchor</keyword>
<evidence type="ECO:0000313" key="13">
    <source>
        <dbReference type="Proteomes" id="UP000292781"/>
    </source>
</evidence>
<keyword evidence="7 10" id="KW-1133">Transmembrane helix</keyword>
<evidence type="ECO:0000256" key="9">
    <source>
        <dbReference type="ARBA" id="ARBA00023136"/>
    </source>
</evidence>
<evidence type="ECO:0000256" key="3">
    <source>
        <dbReference type="ARBA" id="ARBA00009620"/>
    </source>
</evidence>
<evidence type="ECO:0000256" key="6">
    <source>
        <dbReference type="ARBA" id="ARBA00022968"/>
    </source>
</evidence>
<dbReference type="Proteomes" id="UP000292781">
    <property type="component" value="Unassembled WGS sequence"/>
</dbReference>
<feature type="transmembrane region" description="Helical" evidence="11">
    <location>
        <begin position="20"/>
        <end position="44"/>
    </location>
</feature>
<evidence type="ECO:0000256" key="5">
    <source>
        <dbReference type="ARBA" id="ARBA00022692"/>
    </source>
</evidence>